<dbReference type="Proteomes" id="UP000244910">
    <property type="component" value="Chromosome"/>
</dbReference>
<evidence type="ECO:0000313" key="2">
    <source>
        <dbReference type="EMBL" id="AWI03521.1"/>
    </source>
</evidence>
<dbReference type="PANTHER" id="PTHR33442">
    <property type="entry name" value="TRANS-3-HYDROXY-L-PROLINE DEHYDRATASE"/>
    <property type="match status" value="1"/>
</dbReference>
<dbReference type="GO" id="GO:0047580">
    <property type="term" value="F:4-hydroxyproline epimerase activity"/>
    <property type="evidence" value="ECO:0007669"/>
    <property type="project" value="TreeGrafter"/>
</dbReference>
<accession>A0A2U8DM96</accession>
<dbReference type="Gene3D" id="3.10.310.10">
    <property type="entry name" value="Diaminopimelate Epimerase, Chain A, domain 1"/>
    <property type="match status" value="2"/>
</dbReference>
<protein>
    <submittedName>
        <fullName evidence="2">Proline racemase</fullName>
    </submittedName>
</protein>
<dbReference type="InterPro" id="IPR008794">
    <property type="entry name" value="Pro_racemase_fam"/>
</dbReference>
<dbReference type="SUPFAM" id="SSF54506">
    <property type="entry name" value="Diaminopimelate epimerase-like"/>
    <property type="match status" value="1"/>
</dbReference>
<dbReference type="SFLD" id="SFLDS00028">
    <property type="entry name" value="Proline_Racemase"/>
    <property type="match status" value="1"/>
</dbReference>
<dbReference type="EMBL" id="CP020953">
    <property type="protein sequence ID" value="AWI03521.1"/>
    <property type="molecule type" value="Genomic_DNA"/>
</dbReference>
<name>A0A2U8DM96_9CLOT</name>
<evidence type="ECO:0000313" key="3">
    <source>
        <dbReference type="Proteomes" id="UP000244910"/>
    </source>
</evidence>
<dbReference type="OrthoDB" id="181267at2"/>
<keyword evidence="3" id="KW-1185">Reference proteome</keyword>
<dbReference type="Pfam" id="PF05544">
    <property type="entry name" value="Pro_racemase"/>
    <property type="match status" value="1"/>
</dbReference>
<dbReference type="RefSeq" id="WP_032079035.1">
    <property type="nucleotide sequence ID" value="NZ_CP020953.1"/>
</dbReference>
<dbReference type="PIRSF" id="PIRSF029792">
    <property type="entry name" value="Pro_racemase"/>
    <property type="match status" value="1"/>
</dbReference>
<sequence length="335" mass="36646">MKFMKSINAIDTHTVGEPTRIIVNGTPKIIGNTMSEKKDYIAKNMDYIRTSTMLEPRGHKDMFGCIITEPTMPEADIGVIFMDGTGYMNMCGHSIIGVATVAVETGIVDVREPYTEIKIESPAGLVTAKVKVENGKAKEVSFVNVPSFIYKRNVKIDLADVGTIAFNIVFAGNFIAVINAEEVGIKINKKNIGKLIEKAMILLKLINEKIPVEHSEKKHIKSVDSIEFYGPPKTSEANSQSVVIFGAGQFDRSPCGTGTCAKIAMIYEQGELKVGETFVNESITGTTFKGKIIEETKVGEHNAIVVEITGSAYIIGFNHLVIDEEDPVKFGFQTE</sequence>
<comment type="similarity">
    <text evidence="1">Belongs to the proline racemase family.</text>
</comment>
<gene>
    <name evidence="2" type="ORF">B9W14_03165</name>
</gene>
<reference evidence="3" key="1">
    <citation type="submission" date="2017-04" db="EMBL/GenBank/DDBJ databases">
        <authorList>
            <person name="Song Y."/>
            <person name="Cho B.-K."/>
        </authorList>
    </citation>
    <scope>NUCLEOTIDE SEQUENCE [LARGE SCALE GENOMIC DNA]</scope>
    <source>
        <strain evidence="3">SL1</strain>
    </source>
</reference>
<dbReference type="FunFam" id="3.10.310.10:FF:000003">
    <property type="entry name" value="Proline racemase"/>
    <property type="match status" value="1"/>
</dbReference>
<evidence type="ECO:0000256" key="1">
    <source>
        <dbReference type="ARBA" id="ARBA00007529"/>
    </source>
</evidence>
<proteinExistence type="inferred from homology"/>
<dbReference type="AlphaFoldDB" id="A0A2U8DM96"/>
<dbReference type="KEGG" id="cdrk:B9W14_03165"/>
<organism evidence="2 3">
    <name type="scientific">Clostridium drakei</name>
    <dbReference type="NCBI Taxonomy" id="332101"/>
    <lineage>
        <taxon>Bacteria</taxon>
        <taxon>Bacillati</taxon>
        <taxon>Bacillota</taxon>
        <taxon>Clostridia</taxon>
        <taxon>Eubacteriales</taxon>
        <taxon>Clostridiaceae</taxon>
        <taxon>Clostridium</taxon>
    </lineage>
</organism>
<dbReference type="PANTHER" id="PTHR33442:SF5">
    <property type="entry name" value="BIFUNCTIONAL TRANS-3-HYDROXY-L-PROLINE DEHYDRATASE_2-EPIMERASE"/>
    <property type="match status" value="1"/>
</dbReference>